<accession>A0A915E6V3</accession>
<dbReference type="AlphaFoldDB" id="A0A915E6V3"/>
<keyword evidence="1" id="KW-0472">Membrane</keyword>
<feature type="transmembrane region" description="Helical" evidence="1">
    <location>
        <begin position="51"/>
        <end position="73"/>
    </location>
</feature>
<sequence length="164" mass="18446">MMFVEAVGKVIWCFSLPDRIAAIIVLSSCALQAMVLYGIKKCSFNFFYPYLIWNFVCLIIVCASSIGLAVLIFLLPDDYVKAITAGNGDHKLLASQITFGVFLFSIAVVLYLYTMQMTVTQVGKQVKQQHLDSKKLKIKRINKFDYLSDVSVKPKTVYPSVLIK</sequence>
<reference evidence="3" key="1">
    <citation type="submission" date="2022-11" db="UniProtKB">
        <authorList>
            <consortium name="WormBaseParasite"/>
        </authorList>
    </citation>
    <scope>IDENTIFICATION</scope>
</reference>
<protein>
    <submittedName>
        <fullName evidence="3">Lysosomal-associated transmembrane protein 4B</fullName>
    </submittedName>
</protein>
<dbReference type="Proteomes" id="UP000887574">
    <property type="component" value="Unplaced"/>
</dbReference>
<evidence type="ECO:0000313" key="2">
    <source>
        <dbReference type="Proteomes" id="UP000887574"/>
    </source>
</evidence>
<feature type="transmembrane region" description="Helical" evidence="1">
    <location>
        <begin position="93"/>
        <end position="114"/>
    </location>
</feature>
<evidence type="ECO:0000313" key="3">
    <source>
        <dbReference type="WBParaSite" id="jg2639"/>
    </source>
</evidence>
<keyword evidence="1" id="KW-1133">Transmembrane helix</keyword>
<keyword evidence="2" id="KW-1185">Reference proteome</keyword>
<proteinExistence type="predicted"/>
<evidence type="ECO:0000256" key="1">
    <source>
        <dbReference type="SAM" id="Phobius"/>
    </source>
</evidence>
<organism evidence="2 3">
    <name type="scientific">Ditylenchus dipsaci</name>
    <dbReference type="NCBI Taxonomy" id="166011"/>
    <lineage>
        <taxon>Eukaryota</taxon>
        <taxon>Metazoa</taxon>
        <taxon>Ecdysozoa</taxon>
        <taxon>Nematoda</taxon>
        <taxon>Chromadorea</taxon>
        <taxon>Rhabditida</taxon>
        <taxon>Tylenchina</taxon>
        <taxon>Tylenchomorpha</taxon>
        <taxon>Sphaerularioidea</taxon>
        <taxon>Anguinidae</taxon>
        <taxon>Anguininae</taxon>
        <taxon>Ditylenchus</taxon>
    </lineage>
</organism>
<dbReference type="WBParaSite" id="jg2639">
    <property type="protein sequence ID" value="jg2639"/>
    <property type="gene ID" value="jg2639"/>
</dbReference>
<feature type="transmembrane region" description="Helical" evidence="1">
    <location>
        <begin position="20"/>
        <end position="39"/>
    </location>
</feature>
<name>A0A915E6V3_9BILA</name>
<keyword evidence="1" id="KW-0812">Transmembrane</keyword>